<keyword evidence="2 5" id="KW-0853">WD repeat</keyword>
<dbReference type="AlphaFoldDB" id="A0A1J4J2A3"/>
<dbReference type="PROSITE" id="PS50082">
    <property type="entry name" value="WD_REPEATS_2"/>
    <property type="match status" value="4"/>
</dbReference>
<feature type="repeat" description="WD" evidence="5">
    <location>
        <begin position="414"/>
        <end position="449"/>
    </location>
</feature>
<dbReference type="SUPFAM" id="SSF50978">
    <property type="entry name" value="WD40 repeat-like"/>
    <property type="match status" value="1"/>
</dbReference>
<evidence type="ECO:0000256" key="5">
    <source>
        <dbReference type="PROSITE-ProRule" id="PRU00221"/>
    </source>
</evidence>
<dbReference type="InterPro" id="IPR001680">
    <property type="entry name" value="WD40_rpt"/>
</dbReference>
<organism evidence="6 7">
    <name type="scientific">Tritrichomonas foetus</name>
    <dbReference type="NCBI Taxonomy" id="1144522"/>
    <lineage>
        <taxon>Eukaryota</taxon>
        <taxon>Metamonada</taxon>
        <taxon>Parabasalia</taxon>
        <taxon>Tritrichomonadida</taxon>
        <taxon>Tritrichomonadidae</taxon>
        <taxon>Tritrichomonas</taxon>
    </lineage>
</organism>
<evidence type="ECO:0000256" key="1">
    <source>
        <dbReference type="ARBA" id="ARBA00004123"/>
    </source>
</evidence>
<dbReference type="GeneID" id="94830890"/>
<name>A0A1J4J2A3_9EUKA</name>
<dbReference type="GO" id="GO:0000027">
    <property type="term" value="P:ribosomal large subunit assembly"/>
    <property type="evidence" value="ECO:0007669"/>
    <property type="project" value="TreeGrafter"/>
</dbReference>
<dbReference type="PROSITE" id="PS50294">
    <property type="entry name" value="WD_REPEATS_REGION"/>
    <property type="match status" value="3"/>
</dbReference>
<dbReference type="VEuPathDB" id="TrichDB:TRFO_11700"/>
<protein>
    <submittedName>
        <fullName evidence="6">Transcriptional repressor tup12-related protein</fullName>
    </submittedName>
</protein>
<feature type="repeat" description="WD" evidence="5">
    <location>
        <begin position="237"/>
        <end position="278"/>
    </location>
</feature>
<comment type="subcellular location">
    <subcellularLocation>
        <location evidence="1">Nucleus</location>
    </subcellularLocation>
</comment>
<reference evidence="6" key="1">
    <citation type="submission" date="2016-10" db="EMBL/GenBank/DDBJ databases">
        <authorList>
            <person name="Benchimol M."/>
            <person name="Almeida L.G."/>
            <person name="Vasconcelos A.T."/>
            <person name="Perreira-Neves A."/>
            <person name="Rosa I.A."/>
            <person name="Tasca T."/>
            <person name="Bogo M.R."/>
            <person name="de Souza W."/>
        </authorList>
    </citation>
    <scope>NUCLEOTIDE SEQUENCE [LARGE SCALE GENOMIC DNA]</scope>
    <source>
        <strain evidence="6">K</strain>
    </source>
</reference>
<dbReference type="InterPro" id="IPR015943">
    <property type="entry name" value="WD40/YVTN_repeat-like_dom_sf"/>
</dbReference>
<dbReference type="OrthoDB" id="400at2759"/>
<evidence type="ECO:0000313" key="7">
    <source>
        <dbReference type="Proteomes" id="UP000179807"/>
    </source>
</evidence>
<dbReference type="PANTHER" id="PTHR19848:SF0">
    <property type="entry name" value="NOTCHLESS PROTEIN HOMOLOG 1"/>
    <property type="match status" value="1"/>
</dbReference>
<dbReference type="GO" id="GO:0005730">
    <property type="term" value="C:nucleolus"/>
    <property type="evidence" value="ECO:0007669"/>
    <property type="project" value="TreeGrafter"/>
</dbReference>
<gene>
    <name evidence="6" type="ORF">TRFO_11700</name>
</gene>
<dbReference type="InterPro" id="IPR036322">
    <property type="entry name" value="WD40_repeat_dom_sf"/>
</dbReference>
<dbReference type="Gene3D" id="2.130.10.10">
    <property type="entry name" value="YVTN repeat-like/Quinoprotein amine dehydrogenase"/>
    <property type="match status" value="2"/>
</dbReference>
<keyword evidence="4" id="KW-0539">Nucleus</keyword>
<evidence type="ECO:0000313" key="6">
    <source>
        <dbReference type="EMBL" id="OHS93506.1"/>
    </source>
</evidence>
<keyword evidence="3" id="KW-0677">Repeat</keyword>
<feature type="repeat" description="WD" evidence="5">
    <location>
        <begin position="372"/>
        <end position="413"/>
    </location>
</feature>
<comment type="caution">
    <text evidence="6">The sequence shown here is derived from an EMBL/GenBank/DDBJ whole genome shotgun (WGS) entry which is preliminary data.</text>
</comment>
<dbReference type="CDD" id="cd00200">
    <property type="entry name" value="WD40"/>
    <property type="match status" value="1"/>
</dbReference>
<proteinExistence type="predicted"/>
<dbReference type="Proteomes" id="UP000179807">
    <property type="component" value="Unassembled WGS sequence"/>
</dbReference>
<evidence type="ECO:0000256" key="2">
    <source>
        <dbReference type="ARBA" id="ARBA00022574"/>
    </source>
</evidence>
<dbReference type="EMBL" id="MLAK01001393">
    <property type="protein sequence ID" value="OHS93506.1"/>
    <property type="molecule type" value="Genomic_DNA"/>
</dbReference>
<accession>A0A1J4J2A3</accession>
<evidence type="ECO:0000256" key="3">
    <source>
        <dbReference type="ARBA" id="ARBA00022737"/>
    </source>
</evidence>
<dbReference type="PANTHER" id="PTHR19848">
    <property type="entry name" value="WD40 REPEAT PROTEIN"/>
    <property type="match status" value="1"/>
</dbReference>
<dbReference type="SMART" id="SM00320">
    <property type="entry name" value="WD40"/>
    <property type="match status" value="7"/>
</dbReference>
<feature type="repeat" description="WD" evidence="5">
    <location>
        <begin position="329"/>
        <end position="363"/>
    </location>
</feature>
<evidence type="ECO:0000256" key="4">
    <source>
        <dbReference type="ARBA" id="ARBA00023242"/>
    </source>
</evidence>
<sequence>MNQISIYENWLQIISNMNSNQQSQQNRFNQFEQPKSINQSANLLLAGIDELTKAIRAVKAENVALQLTHNQSTIHLMQLQEDTEMMLAIHKKLKTEFDKLNELNPYANDQEQTRNQVATTQQQSLITQSQPQWEVYPPNYKANIKLRYALHTESVVCSVCFNSNSDCLAFSDNRTIYVISTQDLSVITTFEIPIQNACDFNARVIRISPDSQYLAIGGPMHNVLIYSIPSRKMIGNLLGHENKISTLLFSNDSSTLYSGGFDGYICIWKLKTMSLVNRIKHGSEETMKNGSHMIVSLTKDDEESFIAVGFMNGTVGIYDPTFTQPMNSFKAHEQFLLDVSTSPLDCSIATSSHDTTTKIWSLRGVASCRKVLQGHSDFVLSTCFSPKETICFTGSKDETIKAWDYKKGELIFTLKAHTNTLFELQHHPTEKMFASCSGDGLVCLWTYSL</sequence>
<dbReference type="Pfam" id="PF00400">
    <property type="entry name" value="WD40"/>
    <property type="match status" value="5"/>
</dbReference>
<keyword evidence="7" id="KW-1185">Reference proteome</keyword>
<dbReference type="RefSeq" id="XP_068346643.1">
    <property type="nucleotide sequence ID" value="XM_068496186.1"/>
</dbReference>